<dbReference type="SUPFAM" id="SSF88659">
    <property type="entry name" value="Sigma3 and sigma4 domains of RNA polymerase sigma factors"/>
    <property type="match status" value="1"/>
</dbReference>
<dbReference type="Gene3D" id="1.10.1740.10">
    <property type="match status" value="1"/>
</dbReference>
<feature type="domain" description="RNA polymerase sigma-70 region 2" evidence="5">
    <location>
        <begin position="5"/>
        <end position="67"/>
    </location>
</feature>
<dbReference type="InterPro" id="IPR013325">
    <property type="entry name" value="RNA_pol_sigma_r2"/>
</dbReference>
<evidence type="ECO:0000259" key="6">
    <source>
        <dbReference type="Pfam" id="PF08281"/>
    </source>
</evidence>
<proteinExistence type="inferred from homology"/>
<dbReference type="InterPro" id="IPR036388">
    <property type="entry name" value="WH-like_DNA-bd_sf"/>
</dbReference>
<gene>
    <name evidence="7" type="ORF">ACFSTE_17810</name>
</gene>
<evidence type="ECO:0000259" key="5">
    <source>
        <dbReference type="Pfam" id="PF04542"/>
    </source>
</evidence>
<sequence>MDVQITQLYNPLLGYIKKRVRNIEDAEDLTQDVFFKLAKSNNDGIDNLKSWVYTIAKNTITDYYRKKHLRTDRIEEASFFKEETTENPGQELSNCIGAFVQQLPEEYRELLILSELKEVPQKEIAAQLNMNYVTVRSKVQRGRKKLKQLFEGCCVVLQGGKGSIMDVTSKSGCEKKTSCD</sequence>
<evidence type="ECO:0000256" key="1">
    <source>
        <dbReference type="ARBA" id="ARBA00010641"/>
    </source>
</evidence>
<dbReference type="SUPFAM" id="SSF88946">
    <property type="entry name" value="Sigma2 domain of RNA polymerase sigma factors"/>
    <property type="match status" value="1"/>
</dbReference>
<dbReference type="NCBIfam" id="TIGR02937">
    <property type="entry name" value="sigma70-ECF"/>
    <property type="match status" value="1"/>
</dbReference>
<dbReference type="InterPro" id="IPR007627">
    <property type="entry name" value="RNA_pol_sigma70_r2"/>
</dbReference>
<keyword evidence="2" id="KW-0805">Transcription regulation</keyword>
<evidence type="ECO:0000313" key="7">
    <source>
        <dbReference type="EMBL" id="MFD2592697.1"/>
    </source>
</evidence>
<organism evidence="7 8">
    <name type="scientific">Aquimarina hainanensis</name>
    <dbReference type="NCBI Taxonomy" id="1578017"/>
    <lineage>
        <taxon>Bacteria</taxon>
        <taxon>Pseudomonadati</taxon>
        <taxon>Bacteroidota</taxon>
        <taxon>Flavobacteriia</taxon>
        <taxon>Flavobacteriales</taxon>
        <taxon>Flavobacteriaceae</taxon>
        <taxon>Aquimarina</taxon>
    </lineage>
</organism>
<protein>
    <submittedName>
        <fullName evidence="7">Sigma-70 family RNA polymerase sigma factor</fullName>
    </submittedName>
</protein>
<dbReference type="InterPro" id="IPR013249">
    <property type="entry name" value="RNA_pol_sigma70_r4_t2"/>
</dbReference>
<evidence type="ECO:0000256" key="3">
    <source>
        <dbReference type="ARBA" id="ARBA00023082"/>
    </source>
</evidence>
<dbReference type="CDD" id="cd06171">
    <property type="entry name" value="Sigma70_r4"/>
    <property type="match status" value="1"/>
</dbReference>
<accession>A0ABW5NAV4</accession>
<dbReference type="PANTHER" id="PTHR43133:SF62">
    <property type="entry name" value="RNA POLYMERASE SIGMA FACTOR SIGZ"/>
    <property type="match status" value="1"/>
</dbReference>
<dbReference type="PANTHER" id="PTHR43133">
    <property type="entry name" value="RNA POLYMERASE ECF-TYPE SIGMA FACTO"/>
    <property type="match status" value="1"/>
</dbReference>
<dbReference type="RefSeq" id="WP_378254757.1">
    <property type="nucleotide sequence ID" value="NZ_JBHSJV010000001.1"/>
</dbReference>
<comment type="caution">
    <text evidence="7">The sequence shown here is derived from an EMBL/GenBank/DDBJ whole genome shotgun (WGS) entry which is preliminary data.</text>
</comment>
<evidence type="ECO:0000256" key="2">
    <source>
        <dbReference type="ARBA" id="ARBA00023015"/>
    </source>
</evidence>
<dbReference type="InterPro" id="IPR014284">
    <property type="entry name" value="RNA_pol_sigma-70_dom"/>
</dbReference>
<evidence type="ECO:0000313" key="8">
    <source>
        <dbReference type="Proteomes" id="UP001597459"/>
    </source>
</evidence>
<dbReference type="EMBL" id="JBHULX010000039">
    <property type="protein sequence ID" value="MFD2592697.1"/>
    <property type="molecule type" value="Genomic_DNA"/>
</dbReference>
<name>A0ABW5NAV4_9FLAO</name>
<keyword evidence="4" id="KW-0804">Transcription</keyword>
<dbReference type="Gene3D" id="1.10.10.10">
    <property type="entry name" value="Winged helix-like DNA-binding domain superfamily/Winged helix DNA-binding domain"/>
    <property type="match status" value="1"/>
</dbReference>
<dbReference type="InterPro" id="IPR013324">
    <property type="entry name" value="RNA_pol_sigma_r3/r4-like"/>
</dbReference>
<evidence type="ECO:0000256" key="4">
    <source>
        <dbReference type="ARBA" id="ARBA00023163"/>
    </source>
</evidence>
<dbReference type="Proteomes" id="UP001597459">
    <property type="component" value="Unassembled WGS sequence"/>
</dbReference>
<dbReference type="Pfam" id="PF04542">
    <property type="entry name" value="Sigma70_r2"/>
    <property type="match status" value="1"/>
</dbReference>
<feature type="domain" description="RNA polymerase sigma factor 70 region 4 type 2" evidence="6">
    <location>
        <begin position="94"/>
        <end position="146"/>
    </location>
</feature>
<keyword evidence="3" id="KW-0731">Sigma factor</keyword>
<reference evidence="8" key="1">
    <citation type="journal article" date="2019" name="Int. J. Syst. Evol. Microbiol.">
        <title>The Global Catalogue of Microorganisms (GCM) 10K type strain sequencing project: providing services to taxonomists for standard genome sequencing and annotation.</title>
        <authorList>
            <consortium name="The Broad Institute Genomics Platform"/>
            <consortium name="The Broad Institute Genome Sequencing Center for Infectious Disease"/>
            <person name="Wu L."/>
            <person name="Ma J."/>
        </authorList>
    </citation>
    <scope>NUCLEOTIDE SEQUENCE [LARGE SCALE GENOMIC DNA]</scope>
    <source>
        <strain evidence="8">KCTC 42423</strain>
    </source>
</reference>
<dbReference type="InterPro" id="IPR039425">
    <property type="entry name" value="RNA_pol_sigma-70-like"/>
</dbReference>
<comment type="similarity">
    <text evidence="1">Belongs to the sigma-70 factor family. ECF subfamily.</text>
</comment>
<dbReference type="Pfam" id="PF08281">
    <property type="entry name" value="Sigma70_r4_2"/>
    <property type="match status" value="1"/>
</dbReference>
<keyword evidence="8" id="KW-1185">Reference proteome</keyword>